<feature type="chain" id="PRO_5046445101" evidence="3">
    <location>
        <begin position="23"/>
        <end position="427"/>
    </location>
</feature>
<dbReference type="Proteomes" id="UP000683559">
    <property type="component" value="Chromosome"/>
</dbReference>
<dbReference type="InterPro" id="IPR010131">
    <property type="entry name" value="MdtP/NodT-like"/>
</dbReference>
<evidence type="ECO:0000313" key="5">
    <source>
        <dbReference type="Proteomes" id="UP000683559"/>
    </source>
</evidence>
<dbReference type="EMBL" id="CP077683">
    <property type="protein sequence ID" value="QXE92672.1"/>
    <property type="molecule type" value="Genomic_DNA"/>
</dbReference>
<organism evidence="4 5">
    <name type="scientific">Geomonas subterranea</name>
    <dbReference type="NCBI Taxonomy" id="2847989"/>
    <lineage>
        <taxon>Bacteria</taxon>
        <taxon>Pseudomonadati</taxon>
        <taxon>Thermodesulfobacteriota</taxon>
        <taxon>Desulfuromonadia</taxon>
        <taxon>Geobacterales</taxon>
        <taxon>Geobacteraceae</taxon>
        <taxon>Geomonas</taxon>
    </lineage>
</organism>
<keyword evidence="3" id="KW-0732">Signal</keyword>
<reference evidence="4 5" key="1">
    <citation type="submission" date="2021-06" db="EMBL/GenBank/DDBJ databases">
        <title>Gemonas diversity in paddy soil.</title>
        <authorList>
            <person name="Liu G."/>
        </authorList>
    </citation>
    <scope>NUCLEOTIDE SEQUENCE [LARGE SCALE GENOMIC DNA]</scope>
    <source>
        <strain evidence="4 5">RG2</strain>
    </source>
</reference>
<sequence length="427" mass="48728">MKRYGIFTLLVLLLLQASTGFAQGSETRFEELAPLIERAVAENPELKASRARWQMFLEKIPQAKALEDPMLMLKLDNLLVRDPLSTGGRDPATAKIIGISQQIPFWGKRDLREEVARSEAQTYKWGVEERKLQLVRLVKQAYYQIYSVDRALEVVEKNIKMLADLSVVAETKYSVGQGVQQDIYKSYIEKSKMLEAQITLQQQRKSLQANLNYLLYRPTDTAVAKIPDFNLPTLTLSSEALQQAAVEKRPEVKGLQSQVQKGQAAYRLAQKEYYPDFNVSFEYMLREKAMNDPGYDMYTLGLTFNLPFQQSRRQAQLAEASSGTDMAKEELNVLKNNIRSSISDLQAQMERYQKQVDLYRRGIIPQASQALESAIISYRVNKVDFLTVLDARINLFNYEKELYESQAQYMNKLAELEAVVGADPAAL</sequence>
<feature type="coiled-coil region" evidence="2">
    <location>
        <begin position="328"/>
        <end position="362"/>
    </location>
</feature>
<dbReference type="PANTHER" id="PTHR30203">
    <property type="entry name" value="OUTER MEMBRANE CATION EFFLUX PROTEIN"/>
    <property type="match status" value="1"/>
</dbReference>
<name>A0ABX8LLW2_9BACT</name>
<evidence type="ECO:0000256" key="2">
    <source>
        <dbReference type="SAM" id="Coils"/>
    </source>
</evidence>
<evidence type="ECO:0000256" key="1">
    <source>
        <dbReference type="ARBA" id="ARBA00007613"/>
    </source>
</evidence>
<keyword evidence="2" id="KW-0175">Coiled coil</keyword>
<accession>A0ABX8LLW2</accession>
<protein>
    <submittedName>
        <fullName evidence="4">TolC family protein</fullName>
    </submittedName>
</protein>
<dbReference type="PANTHER" id="PTHR30203:SF24">
    <property type="entry name" value="BLR4935 PROTEIN"/>
    <property type="match status" value="1"/>
</dbReference>
<dbReference type="Pfam" id="PF02321">
    <property type="entry name" value="OEP"/>
    <property type="match status" value="2"/>
</dbReference>
<proteinExistence type="inferred from homology"/>
<gene>
    <name evidence="4" type="ORF">KP001_09185</name>
</gene>
<keyword evidence="5" id="KW-1185">Reference proteome</keyword>
<evidence type="ECO:0000256" key="3">
    <source>
        <dbReference type="SAM" id="SignalP"/>
    </source>
</evidence>
<comment type="similarity">
    <text evidence="1">Belongs to the outer membrane factor (OMF) (TC 1.B.17) family.</text>
</comment>
<evidence type="ECO:0000313" key="4">
    <source>
        <dbReference type="EMBL" id="QXE92672.1"/>
    </source>
</evidence>
<feature type="signal peptide" evidence="3">
    <location>
        <begin position="1"/>
        <end position="22"/>
    </location>
</feature>
<dbReference type="InterPro" id="IPR003423">
    <property type="entry name" value="OMP_efflux"/>
</dbReference>
<dbReference type="RefSeq" id="WP_217289220.1">
    <property type="nucleotide sequence ID" value="NZ_CP077683.1"/>
</dbReference>